<dbReference type="Proteomes" id="UP000095287">
    <property type="component" value="Unplaced"/>
</dbReference>
<evidence type="ECO:0000313" key="2">
    <source>
        <dbReference type="WBParaSite" id="L893_g1245.t1"/>
    </source>
</evidence>
<dbReference type="AlphaFoldDB" id="A0A1I7Y488"/>
<dbReference type="WBParaSite" id="L893_g1245.t1">
    <property type="protein sequence ID" value="L893_g1245.t1"/>
    <property type="gene ID" value="L893_g1245"/>
</dbReference>
<proteinExistence type="predicted"/>
<name>A0A1I7Y488_9BILA</name>
<protein>
    <submittedName>
        <fullName evidence="2">BH4_AAA_HYDROXYL_2 domain-containing protein</fullName>
    </submittedName>
</protein>
<sequence length="79" mass="9369">MSDVTAVKPEWFGFKLPPVYSVDIDREYKNFVLTDREAEASMIERIKHTYNPRTYGPCPLEAHRALRNRLKEERQQKSN</sequence>
<evidence type="ECO:0000313" key="1">
    <source>
        <dbReference type="Proteomes" id="UP000095287"/>
    </source>
</evidence>
<organism evidence="1 2">
    <name type="scientific">Steinernema glaseri</name>
    <dbReference type="NCBI Taxonomy" id="37863"/>
    <lineage>
        <taxon>Eukaryota</taxon>
        <taxon>Metazoa</taxon>
        <taxon>Ecdysozoa</taxon>
        <taxon>Nematoda</taxon>
        <taxon>Chromadorea</taxon>
        <taxon>Rhabditida</taxon>
        <taxon>Tylenchina</taxon>
        <taxon>Panagrolaimomorpha</taxon>
        <taxon>Strongyloidoidea</taxon>
        <taxon>Steinernematidae</taxon>
        <taxon>Steinernema</taxon>
    </lineage>
</organism>
<accession>A0A1I7Y488</accession>
<keyword evidence="1" id="KW-1185">Reference proteome</keyword>
<reference evidence="2" key="1">
    <citation type="submission" date="2016-11" db="UniProtKB">
        <authorList>
            <consortium name="WormBaseParasite"/>
        </authorList>
    </citation>
    <scope>IDENTIFICATION</scope>
</reference>